<evidence type="ECO:0000313" key="2">
    <source>
        <dbReference type="EMBL" id="SST19728.1"/>
    </source>
</evidence>
<protein>
    <submittedName>
        <fullName evidence="2">SnoaL-like domain</fullName>
    </submittedName>
</protein>
<proteinExistence type="predicted"/>
<evidence type="ECO:0000259" key="1">
    <source>
        <dbReference type="Pfam" id="PF14534"/>
    </source>
</evidence>
<dbReference type="Proteomes" id="UP000252694">
    <property type="component" value="Unassembled WGS sequence"/>
</dbReference>
<dbReference type="Gene3D" id="3.10.450.50">
    <property type="match status" value="1"/>
</dbReference>
<gene>
    <name evidence="2" type="ORF">SAMEA104305318_00955</name>
</gene>
<dbReference type="InterPro" id="IPR027843">
    <property type="entry name" value="DUF4440"/>
</dbReference>
<dbReference type="InterPro" id="IPR011944">
    <property type="entry name" value="Steroid_delta5-4_isomerase"/>
</dbReference>
<evidence type="ECO:0000313" key="3">
    <source>
        <dbReference type="Proteomes" id="UP000252694"/>
    </source>
</evidence>
<reference evidence="2 3" key="1">
    <citation type="submission" date="2018-07" db="EMBL/GenBank/DDBJ databases">
        <authorList>
            <consortium name="Pathogen Informatics"/>
        </authorList>
    </citation>
    <scope>NUCLEOTIDE SEQUENCE [LARGE SCALE GENOMIC DNA]</scope>
    <source>
        <strain evidence="2 3">4300STDY7045823</strain>
    </source>
</reference>
<dbReference type="RefSeq" id="WP_069370408.1">
    <property type="nucleotide sequence ID" value="NZ_CP012587.1"/>
</dbReference>
<dbReference type="SUPFAM" id="SSF54427">
    <property type="entry name" value="NTF2-like"/>
    <property type="match status" value="1"/>
</dbReference>
<name>A0A1C9CMA6_ACIBA</name>
<dbReference type="InterPro" id="IPR032710">
    <property type="entry name" value="NTF2-like_dom_sf"/>
</dbReference>
<feature type="domain" description="DUF4440" evidence="1">
    <location>
        <begin position="56"/>
        <end position="162"/>
    </location>
</feature>
<dbReference type="NCBIfam" id="TIGR02246">
    <property type="entry name" value="SgcJ/EcaC family oxidoreductase"/>
    <property type="match status" value="1"/>
</dbReference>
<dbReference type="AlphaFoldDB" id="A0A1C9CMA6"/>
<organism evidence="2 3">
    <name type="scientific">Acinetobacter baumannii</name>
    <dbReference type="NCBI Taxonomy" id="470"/>
    <lineage>
        <taxon>Bacteria</taxon>
        <taxon>Pseudomonadati</taxon>
        <taxon>Pseudomonadota</taxon>
        <taxon>Gammaproteobacteria</taxon>
        <taxon>Moraxellales</taxon>
        <taxon>Moraxellaceae</taxon>
        <taxon>Acinetobacter</taxon>
        <taxon>Acinetobacter calcoaceticus/baumannii complex</taxon>
    </lineage>
</organism>
<accession>A0A1C9CMA6</accession>
<dbReference type="EMBL" id="UFMQ01000003">
    <property type="protein sequence ID" value="SST19728.1"/>
    <property type="molecule type" value="Genomic_DNA"/>
</dbReference>
<sequence>MWVKTKILLKGELRSPVSFKHDEVSLFIIFENGLKELNSGAGMSQHIINPKEIPLAFQTAWNKHDMQAFAALFDKDATFVNRFGHYVKGVDEIIAMHQPIHETIYRDSTLENELIDLIPMSEDICISHFWSRLTAGVAHPQGPHQIDTLILTVLIKKNHSWYIQALENVTLTNPRTGETILRNI</sequence>
<dbReference type="Pfam" id="PF14534">
    <property type="entry name" value="DUF4440"/>
    <property type="match status" value="1"/>
</dbReference>